<name>A0A2N4TPC5_RALPI</name>
<evidence type="ECO:0000256" key="2">
    <source>
        <dbReference type="ARBA" id="ARBA00021549"/>
    </source>
</evidence>
<evidence type="ECO:0000256" key="5">
    <source>
        <dbReference type="ARBA" id="ARBA00022519"/>
    </source>
</evidence>
<organism evidence="13 14">
    <name type="scientific">Ralstonia pickettii</name>
    <name type="common">Burkholderia pickettii</name>
    <dbReference type="NCBI Taxonomy" id="329"/>
    <lineage>
        <taxon>Bacteria</taxon>
        <taxon>Pseudomonadati</taxon>
        <taxon>Pseudomonadota</taxon>
        <taxon>Betaproteobacteria</taxon>
        <taxon>Burkholderiales</taxon>
        <taxon>Burkholderiaceae</taxon>
        <taxon>Ralstonia</taxon>
    </lineage>
</organism>
<dbReference type="Pfam" id="PF12019">
    <property type="entry name" value="GspH"/>
    <property type="match status" value="1"/>
</dbReference>
<dbReference type="SUPFAM" id="SSF54523">
    <property type="entry name" value="Pili subunits"/>
    <property type="match status" value="1"/>
</dbReference>
<evidence type="ECO:0000313" key="14">
    <source>
        <dbReference type="Proteomes" id="UP000234456"/>
    </source>
</evidence>
<feature type="transmembrane region" description="Helical" evidence="11">
    <location>
        <begin position="12"/>
        <end position="34"/>
    </location>
</feature>
<evidence type="ECO:0000256" key="6">
    <source>
        <dbReference type="ARBA" id="ARBA00022692"/>
    </source>
</evidence>
<evidence type="ECO:0000313" key="13">
    <source>
        <dbReference type="EMBL" id="PLC41553.1"/>
    </source>
</evidence>
<keyword evidence="6 11" id="KW-0812">Transmembrane</keyword>
<evidence type="ECO:0000256" key="10">
    <source>
        <dbReference type="ARBA" id="ARBA00030775"/>
    </source>
</evidence>
<dbReference type="InterPro" id="IPR012902">
    <property type="entry name" value="N_methyl_site"/>
</dbReference>
<evidence type="ECO:0000259" key="12">
    <source>
        <dbReference type="Pfam" id="PF12019"/>
    </source>
</evidence>
<dbReference type="Gene3D" id="3.55.40.10">
    <property type="entry name" value="minor pseudopilin epsh domain"/>
    <property type="match status" value="1"/>
</dbReference>
<evidence type="ECO:0000256" key="3">
    <source>
        <dbReference type="ARBA" id="ARBA00022475"/>
    </source>
</evidence>
<dbReference type="GO" id="GO:0005886">
    <property type="term" value="C:plasma membrane"/>
    <property type="evidence" value="ECO:0007669"/>
    <property type="project" value="UniProtKB-SubCell"/>
</dbReference>
<reference evidence="13 14" key="1">
    <citation type="submission" date="2017-12" db="EMBL/GenBank/DDBJ databases">
        <title>Draft genome sequence of Ralstonia pickettii 52.</title>
        <authorList>
            <person name="Zheng B."/>
        </authorList>
    </citation>
    <scope>NUCLEOTIDE SEQUENCE [LARGE SCALE GENOMIC DNA]</scope>
    <source>
        <strain evidence="13 14">52</strain>
    </source>
</reference>
<dbReference type="RefSeq" id="WP_102066767.1">
    <property type="nucleotide sequence ID" value="NZ_PKQE01000004.1"/>
</dbReference>
<dbReference type="NCBIfam" id="TIGR02532">
    <property type="entry name" value="IV_pilin_GFxxxE"/>
    <property type="match status" value="1"/>
</dbReference>
<dbReference type="Proteomes" id="UP000234456">
    <property type="component" value="Unassembled WGS sequence"/>
</dbReference>
<proteinExistence type="inferred from homology"/>
<evidence type="ECO:0000256" key="9">
    <source>
        <dbReference type="ARBA" id="ARBA00025772"/>
    </source>
</evidence>
<accession>A0A2N4TPC5</accession>
<evidence type="ECO:0000256" key="8">
    <source>
        <dbReference type="ARBA" id="ARBA00023136"/>
    </source>
</evidence>
<sequence>MNTLRKPTQGFTLTELMVTLAVLAVLVTIAVPSFSGMIATQATRNASFDLSSAVSLARAEAVKQNAVATVSTTSNWATGWTLTVGSPATVIRTFGPYSGVTIAASSGNTLSFGNDGRPTAGGVTFQVTPTSASQSVSSSCVQVGGTGRVAVVSGTCS</sequence>
<evidence type="ECO:0000256" key="4">
    <source>
        <dbReference type="ARBA" id="ARBA00022481"/>
    </source>
</evidence>
<keyword evidence="4" id="KW-0488">Methylation</keyword>
<keyword evidence="5" id="KW-0997">Cell inner membrane</keyword>
<comment type="similarity">
    <text evidence="9">Belongs to the GSP H family.</text>
</comment>
<dbReference type="EMBL" id="PKQE01000004">
    <property type="protein sequence ID" value="PLC41553.1"/>
    <property type="molecule type" value="Genomic_DNA"/>
</dbReference>
<dbReference type="OrthoDB" id="8926306at2"/>
<dbReference type="AlphaFoldDB" id="A0A2N4TPC5"/>
<protein>
    <recommendedName>
        <fullName evidence="2">Type II secretion system protein H</fullName>
    </recommendedName>
    <alternativeName>
        <fullName evidence="10">General secretion pathway protein H</fullName>
    </alternativeName>
</protein>
<dbReference type="GO" id="GO:0015628">
    <property type="term" value="P:protein secretion by the type II secretion system"/>
    <property type="evidence" value="ECO:0007669"/>
    <property type="project" value="InterPro"/>
</dbReference>
<evidence type="ECO:0000256" key="1">
    <source>
        <dbReference type="ARBA" id="ARBA00004377"/>
    </source>
</evidence>
<comment type="caution">
    <text evidence="13">The sequence shown here is derived from an EMBL/GenBank/DDBJ whole genome shotgun (WGS) entry which is preliminary data.</text>
</comment>
<evidence type="ECO:0000256" key="7">
    <source>
        <dbReference type="ARBA" id="ARBA00022989"/>
    </source>
</evidence>
<comment type="subcellular location">
    <subcellularLocation>
        <location evidence="1">Cell inner membrane</location>
        <topology evidence="1">Single-pass membrane protein</topology>
    </subcellularLocation>
</comment>
<gene>
    <name evidence="13" type="ORF">C0Q88_18405</name>
</gene>
<keyword evidence="7 11" id="KW-1133">Transmembrane helix</keyword>
<dbReference type="GO" id="GO:0015627">
    <property type="term" value="C:type II protein secretion system complex"/>
    <property type="evidence" value="ECO:0007669"/>
    <property type="project" value="InterPro"/>
</dbReference>
<evidence type="ECO:0000256" key="11">
    <source>
        <dbReference type="SAM" id="Phobius"/>
    </source>
</evidence>
<dbReference type="Pfam" id="PF07963">
    <property type="entry name" value="N_methyl"/>
    <property type="match status" value="1"/>
</dbReference>
<dbReference type="InterPro" id="IPR045584">
    <property type="entry name" value="Pilin-like"/>
</dbReference>
<dbReference type="InterPro" id="IPR022346">
    <property type="entry name" value="T2SS_GspH"/>
</dbReference>
<keyword evidence="8 11" id="KW-0472">Membrane</keyword>
<feature type="domain" description="General secretion pathway GspH" evidence="12">
    <location>
        <begin position="49"/>
        <end position="147"/>
    </location>
</feature>
<keyword evidence="3" id="KW-1003">Cell membrane</keyword>